<proteinExistence type="predicted"/>
<reference evidence="1 2" key="1">
    <citation type="journal article" date="2021" name="Int. J. Syst. Evol. Microbiol.">
        <title>Reticulibacter mediterranei gen. nov., sp. nov., within the new family Reticulibacteraceae fam. nov., and Ktedonospora formicarum gen. nov., sp. nov., Ktedonobacter robiniae sp. nov., Dictyobacter formicarum sp. nov. and Dictyobacter arantiisoli sp. nov., belonging to the class Ktedonobacteria.</title>
        <authorList>
            <person name="Yabe S."/>
            <person name="Zheng Y."/>
            <person name="Wang C.M."/>
            <person name="Sakai Y."/>
            <person name="Abe K."/>
            <person name="Yokota A."/>
            <person name="Donadio S."/>
            <person name="Cavaletti L."/>
            <person name="Monciardini P."/>
        </authorList>
    </citation>
    <scope>NUCLEOTIDE SEQUENCE [LARGE SCALE GENOMIC DNA]</scope>
    <source>
        <strain evidence="1 2">SOSP1-30</strain>
    </source>
</reference>
<evidence type="ECO:0000313" key="2">
    <source>
        <dbReference type="Proteomes" id="UP000654345"/>
    </source>
</evidence>
<evidence type="ECO:0000313" key="1">
    <source>
        <dbReference type="EMBL" id="GHO57079.1"/>
    </source>
</evidence>
<protein>
    <submittedName>
        <fullName evidence="1">Uncharacterized protein</fullName>
    </submittedName>
</protein>
<organism evidence="1 2">
    <name type="scientific">Ktedonobacter robiniae</name>
    <dbReference type="NCBI Taxonomy" id="2778365"/>
    <lineage>
        <taxon>Bacteria</taxon>
        <taxon>Bacillati</taxon>
        <taxon>Chloroflexota</taxon>
        <taxon>Ktedonobacteria</taxon>
        <taxon>Ktedonobacterales</taxon>
        <taxon>Ktedonobacteraceae</taxon>
        <taxon>Ktedonobacter</taxon>
    </lineage>
</organism>
<gene>
    <name evidence="1" type="ORF">KSB_55540</name>
</gene>
<keyword evidence="2" id="KW-1185">Reference proteome</keyword>
<sequence>MNCQVHCMWETVPLAPIRGQAPALKPRQDLRVSIQKTTLWDKIGLKCDKRIM</sequence>
<dbReference type="Proteomes" id="UP000654345">
    <property type="component" value="Unassembled WGS sequence"/>
</dbReference>
<accession>A0ABQ3UW66</accession>
<name>A0ABQ3UW66_9CHLR</name>
<comment type="caution">
    <text evidence="1">The sequence shown here is derived from an EMBL/GenBank/DDBJ whole genome shotgun (WGS) entry which is preliminary data.</text>
</comment>
<dbReference type="EMBL" id="BNJG01000002">
    <property type="protein sequence ID" value="GHO57079.1"/>
    <property type="molecule type" value="Genomic_DNA"/>
</dbReference>